<dbReference type="SMART" id="SM00530">
    <property type="entry name" value="HTH_XRE"/>
    <property type="match status" value="1"/>
</dbReference>
<dbReference type="GO" id="GO:0003677">
    <property type="term" value="F:DNA binding"/>
    <property type="evidence" value="ECO:0007669"/>
    <property type="project" value="InterPro"/>
</dbReference>
<feature type="domain" description="HTH cro/C1-type" evidence="1">
    <location>
        <begin position="24"/>
        <end position="96"/>
    </location>
</feature>
<evidence type="ECO:0000259" key="1">
    <source>
        <dbReference type="SMART" id="SM00530"/>
    </source>
</evidence>
<dbReference type="InterPro" id="IPR010982">
    <property type="entry name" value="Lambda_DNA-bd_dom_sf"/>
</dbReference>
<organism evidence="2 3">
    <name type="scientific">Amycolatopsis rhizosphaerae</name>
    <dbReference type="NCBI Taxonomy" id="2053003"/>
    <lineage>
        <taxon>Bacteria</taxon>
        <taxon>Bacillati</taxon>
        <taxon>Actinomycetota</taxon>
        <taxon>Actinomycetes</taxon>
        <taxon>Pseudonocardiales</taxon>
        <taxon>Pseudonocardiaceae</taxon>
        <taxon>Amycolatopsis</taxon>
    </lineage>
</organism>
<dbReference type="SUPFAM" id="SSF47413">
    <property type="entry name" value="lambda repressor-like DNA-binding domains"/>
    <property type="match status" value="1"/>
</dbReference>
<evidence type="ECO:0000313" key="3">
    <source>
        <dbReference type="Proteomes" id="UP000320011"/>
    </source>
</evidence>
<dbReference type="Gene3D" id="1.10.260.40">
    <property type="entry name" value="lambda repressor-like DNA-binding domains"/>
    <property type="match status" value="1"/>
</dbReference>
<dbReference type="Proteomes" id="UP000320011">
    <property type="component" value="Unassembled WGS sequence"/>
</dbReference>
<dbReference type="Pfam" id="PF17765">
    <property type="entry name" value="MLTR_LBD"/>
    <property type="match status" value="1"/>
</dbReference>
<sequence>MTGTLTTAAPERPDVIRRRELAAFLRSRRERITPEQVGLPSFGRRRTPGLRREEVAQLAGVGVTWYTWLEQGRDINASEQVLEAIATTLRLDPYERSHLFTLAGLGEPVVAKECKAVSPGIRAMLDKLDPFPAAAYNGRTDILAYNRAHNWLFEVDELPFEERNSLLQLCTNPKWHARLPGWEDGVARSVAQFRAVMAEHVGEPSFKKLVKRLREESPLFARAWEQHDVQPMRNLSKHFLHPEAGLLSFDYTHLWFGRRSEIRLTTYTPADAETEAKLRCLDLTPGT</sequence>
<accession>A0A558AUT9</accession>
<dbReference type="Gene3D" id="3.30.450.180">
    <property type="match status" value="1"/>
</dbReference>
<dbReference type="InterPro" id="IPR041413">
    <property type="entry name" value="MLTR_LBD"/>
</dbReference>
<evidence type="ECO:0000313" key="2">
    <source>
        <dbReference type="EMBL" id="TVT27976.1"/>
    </source>
</evidence>
<dbReference type="RefSeq" id="WP_144592314.1">
    <property type="nucleotide sequence ID" value="NZ_VJWX01000459.1"/>
</dbReference>
<dbReference type="OrthoDB" id="4790304at2"/>
<dbReference type="AlphaFoldDB" id="A0A558AUT9"/>
<dbReference type="EMBL" id="VJWX01000459">
    <property type="protein sequence ID" value="TVT27976.1"/>
    <property type="molecule type" value="Genomic_DNA"/>
</dbReference>
<dbReference type="CDD" id="cd00093">
    <property type="entry name" value="HTH_XRE"/>
    <property type="match status" value="1"/>
</dbReference>
<reference evidence="2 3" key="2">
    <citation type="submission" date="2019-08" db="EMBL/GenBank/DDBJ databases">
        <title>Amycolatopsis acidicola sp. nov., isolated from peat swamp forest soil.</title>
        <authorList>
            <person name="Srisuk N."/>
        </authorList>
    </citation>
    <scope>NUCLEOTIDE SEQUENCE [LARGE SCALE GENOMIC DNA]</scope>
    <source>
        <strain evidence="2 3">TBRC 6029</strain>
    </source>
</reference>
<dbReference type="PANTHER" id="PTHR35010">
    <property type="entry name" value="BLL4672 PROTEIN-RELATED"/>
    <property type="match status" value="1"/>
</dbReference>
<keyword evidence="3" id="KW-1185">Reference proteome</keyword>
<gene>
    <name evidence="2" type="ORF">FNH05_30535</name>
</gene>
<dbReference type="Pfam" id="PF13560">
    <property type="entry name" value="HTH_31"/>
    <property type="match status" value="1"/>
</dbReference>
<comment type="caution">
    <text evidence="2">The sequence shown here is derived from an EMBL/GenBank/DDBJ whole genome shotgun (WGS) entry which is preliminary data.</text>
</comment>
<proteinExistence type="predicted"/>
<name>A0A558AUT9_9PSEU</name>
<protein>
    <submittedName>
        <fullName evidence="2">Helix-turn-helix domain-containing protein</fullName>
    </submittedName>
</protein>
<reference evidence="2 3" key="1">
    <citation type="submission" date="2019-07" db="EMBL/GenBank/DDBJ databases">
        <authorList>
            <person name="Duangmal K."/>
            <person name="Teo W.F.A."/>
        </authorList>
    </citation>
    <scope>NUCLEOTIDE SEQUENCE [LARGE SCALE GENOMIC DNA]</scope>
    <source>
        <strain evidence="2 3">TBRC 6029</strain>
    </source>
</reference>
<dbReference type="InterPro" id="IPR001387">
    <property type="entry name" value="Cro/C1-type_HTH"/>
</dbReference>
<dbReference type="PANTHER" id="PTHR35010:SF2">
    <property type="entry name" value="BLL4672 PROTEIN"/>
    <property type="match status" value="1"/>
</dbReference>